<evidence type="ECO:0000256" key="9">
    <source>
        <dbReference type="ARBA" id="ARBA00023136"/>
    </source>
</evidence>
<dbReference type="GeneID" id="36516646"/>
<dbReference type="RefSeq" id="XP_024665223.1">
    <property type="nucleotide sequence ID" value="XM_024809455.1"/>
</dbReference>
<accession>A0A2T0FJX3</accession>
<feature type="coiled-coil region" evidence="10">
    <location>
        <begin position="183"/>
        <end position="315"/>
    </location>
</feature>
<protein>
    <recommendedName>
        <fullName evidence="3">Protein CASP</fullName>
    </recommendedName>
</protein>
<dbReference type="STRING" id="45607.A0A2T0FJX3"/>
<dbReference type="Pfam" id="PF25398">
    <property type="entry name" value="CUX1_N"/>
    <property type="match status" value="1"/>
</dbReference>
<feature type="coiled-coil region" evidence="10">
    <location>
        <begin position="112"/>
        <end position="139"/>
    </location>
</feature>
<keyword evidence="5" id="KW-0812">Transmembrane</keyword>
<evidence type="ECO:0000313" key="14">
    <source>
        <dbReference type="Proteomes" id="UP000238350"/>
    </source>
</evidence>
<comment type="caution">
    <text evidence="13">The sequence shown here is derived from an EMBL/GenBank/DDBJ whole genome shotgun (WGS) entry which is preliminary data.</text>
</comment>
<organism evidence="13 14">
    <name type="scientific">Wickerhamiella sorbophila</name>
    <dbReference type="NCBI Taxonomy" id="45607"/>
    <lineage>
        <taxon>Eukaryota</taxon>
        <taxon>Fungi</taxon>
        <taxon>Dikarya</taxon>
        <taxon>Ascomycota</taxon>
        <taxon>Saccharomycotina</taxon>
        <taxon>Dipodascomycetes</taxon>
        <taxon>Dipodascales</taxon>
        <taxon>Trichomonascaceae</taxon>
        <taxon>Wickerhamiella</taxon>
    </lineage>
</organism>
<dbReference type="GO" id="GO:0000139">
    <property type="term" value="C:Golgi membrane"/>
    <property type="evidence" value="ECO:0007669"/>
    <property type="project" value="UniProtKB-SubCell"/>
</dbReference>
<comment type="similarity">
    <text evidence="2">Belongs to the CASP family.</text>
</comment>
<keyword evidence="8 10" id="KW-0175">Coiled coil</keyword>
<dbReference type="PANTHER" id="PTHR14043">
    <property type="entry name" value="CCAAT DISPLACEMENT PROTEIN-RELATED"/>
    <property type="match status" value="1"/>
</dbReference>
<evidence type="ECO:0000256" key="8">
    <source>
        <dbReference type="ARBA" id="ARBA00023054"/>
    </source>
</evidence>
<keyword evidence="9" id="KW-0472">Membrane</keyword>
<proteinExistence type="inferred from homology"/>
<reference evidence="13 14" key="1">
    <citation type="submission" date="2017-04" db="EMBL/GenBank/DDBJ databases">
        <title>Genome sequencing of [Candida] sorbophila.</title>
        <authorList>
            <person name="Ahn J.O."/>
        </authorList>
    </citation>
    <scope>NUCLEOTIDE SEQUENCE [LARGE SCALE GENOMIC DNA]</scope>
    <source>
        <strain evidence="13 14">DS02</strain>
    </source>
</reference>
<evidence type="ECO:0000256" key="10">
    <source>
        <dbReference type="SAM" id="Coils"/>
    </source>
</evidence>
<gene>
    <name evidence="13" type="ORF">B9G98_02898</name>
</gene>
<dbReference type="InterPro" id="IPR012955">
    <property type="entry name" value="CASP_C"/>
</dbReference>
<sequence>MADAFQQAIKAWHDIGLSNLQKTLDEQGIKISESQAEGVAKRKELSAKTKEFKRLDEAEKMASMKSLLKLYQAEIDNLTNRCKFAESCFMNVYKLMADAPDPEPLLEASSSSVQQASELVSLKEKNSQLEKKLVKYSDYEKVKGKLVDLEMRQAEVTAEKVTAKQKEIEAIWDEKSKAWESKEKELSQQVTELKGQLSVATAQLSNQSNRDFTDTDLKLAELNTTARELEKMSVKVIQLENRNVQLRKDLENAKSGTSDLELRQTYDAKIAQLESDNDVLAAQSNNMRQQLLAQIQELKKNQTVSEASLQKANSELLAAKTTLAQQQDYEQIKKEVAILRAMEFGNDESTIESSDYEQVLQLKNNKLNDELVALRVLNEKTSKENKQLQSQIKEFQDQALSHRQLVEKLENDLAVLHTDDSVSTVSGWTPVPRRLSPVSSIAGQTNTSAAPHQNVDMLGIITQQRDRFKERSQSLEEDLRKATLAMSSLNKELEAVKQDNIALYQRSRYVQQTQNKSNNRLRGAYEEGLSAYQQFKSLETERAMAGMSAFDRVLFAIFRRALLEPKFRYGSLAYVAALHLAVIFIAL</sequence>
<dbReference type="Pfam" id="PF08172">
    <property type="entry name" value="CASP_C"/>
    <property type="match status" value="1"/>
</dbReference>
<evidence type="ECO:0000259" key="11">
    <source>
        <dbReference type="Pfam" id="PF08172"/>
    </source>
</evidence>
<evidence type="ECO:0000256" key="1">
    <source>
        <dbReference type="ARBA" id="ARBA00004409"/>
    </source>
</evidence>
<feature type="coiled-coil region" evidence="10">
    <location>
        <begin position="61"/>
        <end position="88"/>
    </location>
</feature>
<feature type="coiled-coil region" evidence="10">
    <location>
        <begin position="364"/>
        <end position="412"/>
    </location>
</feature>
<dbReference type="Proteomes" id="UP000238350">
    <property type="component" value="Unassembled WGS sequence"/>
</dbReference>
<keyword evidence="7" id="KW-0333">Golgi apparatus</keyword>
<keyword evidence="6" id="KW-1133">Transmembrane helix</keyword>
<dbReference type="InterPro" id="IPR057476">
    <property type="entry name" value="Cux_N"/>
</dbReference>
<evidence type="ECO:0000256" key="4">
    <source>
        <dbReference type="ARBA" id="ARBA00022448"/>
    </source>
</evidence>
<evidence type="ECO:0000256" key="6">
    <source>
        <dbReference type="ARBA" id="ARBA00022989"/>
    </source>
</evidence>
<dbReference type="PANTHER" id="PTHR14043:SF2">
    <property type="entry name" value="HOMEOBOX PROTEIN CUT"/>
    <property type="match status" value="1"/>
</dbReference>
<evidence type="ECO:0000259" key="12">
    <source>
        <dbReference type="Pfam" id="PF25398"/>
    </source>
</evidence>
<feature type="coiled-coil region" evidence="10">
    <location>
        <begin position="465"/>
        <end position="506"/>
    </location>
</feature>
<keyword evidence="4" id="KW-0813">Transport</keyword>
<feature type="domain" description="Cux N-terminal" evidence="12">
    <location>
        <begin position="3"/>
        <end position="112"/>
    </location>
</feature>
<dbReference type="AlphaFoldDB" id="A0A2T0FJX3"/>
<feature type="domain" description="CASP C-terminal" evidence="11">
    <location>
        <begin position="387"/>
        <end position="585"/>
    </location>
</feature>
<evidence type="ECO:0000313" key="13">
    <source>
        <dbReference type="EMBL" id="PRT55278.1"/>
    </source>
</evidence>
<dbReference type="OrthoDB" id="10257567at2759"/>
<evidence type="ECO:0000256" key="3">
    <source>
        <dbReference type="ARBA" id="ARBA00018691"/>
    </source>
</evidence>
<dbReference type="EMBL" id="NDIQ01000021">
    <property type="protein sequence ID" value="PRT55278.1"/>
    <property type="molecule type" value="Genomic_DNA"/>
</dbReference>
<comment type="subcellular location">
    <subcellularLocation>
        <location evidence="1">Golgi apparatus membrane</location>
        <topology evidence="1">Single-pass type IV membrane protein</topology>
    </subcellularLocation>
</comment>
<evidence type="ECO:0000256" key="5">
    <source>
        <dbReference type="ARBA" id="ARBA00022692"/>
    </source>
</evidence>
<dbReference type="GO" id="GO:0006891">
    <property type="term" value="P:intra-Golgi vesicle-mediated transport"/>
    <property type="evidence" value="ECO:0007669"/>
    <property type="project" value="InterPro"/>
</dbReference>
<evidence type="ECO:0000256" key="2">
    <source>
        <dbReference type="ARBA" id="ARBA00006415"/>
    </source>
</evidence>
<evidence type="ECO:0000256" key="7">
    <source>
        <dbReference type="ARBA" id="ARBA00023034"/>
    </source>
</evidence>
<keyword evidence="14" id="KW-1185">Reference proteome</keyword>
<name>A0A2T0FJX3_9ASCO</name>